<gene>
    <name evidence="1" type="ORF">RND71_038304</name>
</gene>
<comment type="caution">
    <text evidence="1">The sequence shown here is derived from an EMBL/GenBank/DDBJ whole genome shotgun (WGS) entry which is preliminary data.</text>
</comment>
<sequence length="129" mass="14564">MGEFFLLLIHHNDLLYKGIKVKAQVNKNLEASKINMPRIITIVKKGKCKNVKSRINTAKRQNITIKIRIKNRYGQPEAKERQIGPCCELELRLSTMVASSNVFPPADCDVLIVYAISAFDVADNFNSTT</sequence>
<evidence type="ECO:0000313" key="1">
    <source>
        <dbReference type="EMBL" id="KAK4342488.1"/>
    </source>
</evidence>
<proteinExistence type="predicted"/>
<dbReference type="EMBL" id="JAVYJV010000021">
    <property type="protein sequence ID" value="KAK4342488.1"/>
    <property type="molecule type" value="Genomic_DNA"/>
</dbReference>
<evidence type="ECO:0000313" key="2">
    <source>
        <dbReference type="Proteomes" id="UP001291623"/>
    </source>
</evidence>
<organism evidence="1 2">
    <name type="scientific">Anisodus tanguticus</name>
    <dbReference type="NCBI Taxonomy" id="243964"/>
    <lineage>
        <taxon>Eukaryota</taxon>
        <taxon>Viridiplantae</taxon>
        <taxon>Streptophyta</taxon>
        <taxon>Embryophyta</taxon>
        <taxon>Tracheophyta</taxon>
        <taxon>Spermatophyta</taxon>
        <taxon>Magnoliopsida</taxon>
        <taxon>eudicotyledons</taxon>
        <taxon>Gunneridae</taxon>
        <taxon>Pentapetalae</taxon>
        <taxon>asterids</taxon>
        <taxon>lamiids</taxon>
        <taxon>Solanales</taxon>
        <taxon>Solanaceae</taxon>
        <taxon>Solanoideae</taxon>
        <taxon>Hyoscyameae</taxon>
        <taxon>Anisodus</taxon>
    </lineage>
</organism>
<reference evidence="1" key="1">
    <citation type="submission" date="2023-12" db="EMBL/GenBank/DDBJ databases">
        <title>Genome assembly of Anisodus tanguticus.</title>
        <authorList>
            <person name="Wang Y.-J."/>
        </authorList>
    </citation>
    <scope>NUCLEOTIDE SEQUENCE</scope>
    <source>
        <strain evidence="1">KB-2021</strain>
        <tissue evidence="1">Leaf</tissue>
    </source>
</reference>
<dbReference type="AlphaFoldDB" id="A0AAE1US05"/>
<protein>
    <submittedName>
        <fullName evidence="1">Uncharacterized protein</fullName>
    </submittedName>
</protein>
<keyword evidence="2" id="KW-1185">Reference proteome</keyword>
<accession>A0AAE1US05</accession>
<dbReference type="Proteomes" id="UP001291623">
    <property type="component" value="Unassembled WGS sequence"/>
</dbReference>
<name>A0AAE1US05_9SOLA</name>